<accession>A0A6C0HZK3</accession>
<dbReference type="AlphaFoldDB" id="A0A6C0HZK3"/>
<name>A0A6C0HZK3_9ZZZZ</name>
<evidence type="ECO:0000313" key="2">
    <source>
        <dbReference type="EMBL" id="QHT85585.1"/>
    </source>
</evidence>
<organism evidence="2">
    <name type="scientific">viral metagenome</name>
    <dbReference type="NCBI Taxonomy" id="1070528"/>
    <lineage>
        <taxon>unclassified sequences</taxon>
        <taxon>metagenomes</taxon>
        <taxon>organismal metagenomes</taxon>
    </lineage>
</organism>
<protein>
    <submittedName>
        <fullName evidence="2">Uncharacterized protein</fullName>
    </submittedName>
</protein>
<feature type="region of interest" description="Disordered" evidence="1">
    <location>
        <begin position="1"/>
        <end position="25"/>
    </location>
</feature>
<dbReference type="EMBL" id="MN740043">
    <property type="protein sequence ID" value="QHT85585.1"/>
    <property type="molecule type" value="Genomic_DNA"/>
</dbReference>
<reference evidence="2" key="1">
    <citation type="journal article" date="2020" name="Nature">
        <title>Giant virus diversity and host interactions through global metagenomics.</title>
        <authorList>
            <person name="Schulz F."/>
            <person name="Roux S."/>
            <person name="Paez-Espino D."/>
            <person name="Jungbluth S."/>
            <person name="Walsh D.A."/>
            <person name="Denef V.J."/>
            <person name="McMahon K.D."/>
            <person name="Konstantinidis K.T."/>
            <person name="Eloe-Fadrosh E.A."/>
            <person name="Kyrpides N.C."/>
            <person name="Woyke T."/>
        </authorList>
    </citation>
    <scope>NUCLEOTIDE SEQUENCE</scope>
    <source>
        <strain evidence="2">GVMAG-M-3300023184-182</strain>
    </source>
</reference>
<sequence>MFPVNNTPTDTNQDNQKKQSKSASKYKSVINNTILPTYEETAETNYNTLDALLEKEKQQNKSDAWNKLNKTVKIQKLHQFAETYGQNNKLPVKDIKSLKLFFNDSLDKNKLQKTKEIVYDKEKGTITSVPGLFFNTTNRAFTLKNTDIKRISTIKSLTPHKINHTEVHTIEESNI</sequence>
<feature type="compositionally biased region" description="Low complexity" evidence="1">
    <location>
        <begin position="1"/>
        <end position="14"/>
    </location>
</feature>
<proteinExistence type="predicted"/>
<evidence type="ECO:0000256" key="1">
    <source>
        <dbReference type="SAM" id="MobiDB-lite"/>
    </source>
</evidence>